<keyword evidence="1" id="KW-1133">Transmembrane helix</keyword>
<feature type="transmembrane region" description="Helical" evidence="1">
    <location>
        <begin position="65"/>
        <end position="84"/>
    </location>
</feature>
<accession>A0ABM9HGX0</accession>
<dbReference type="Proteomes" id="UP001157733">
    <property type="component" value="Chromosome"/>
</dbReference>
<keyword evidence="1" id="KW-0812">Transmembrane</keyword>
<protein>
    <submittedName>
        <fullName evidence="2">Uncharacterized protein</fullName>
    </submittedName>
</protein>
<organism evidence="2 3">
    <name type="scientific">Nitrospina watsonii</name>
    <dbReference type="NCBI Taxonomy" id="1323948"/>
    <lineage>
        <taxon>Bacteria</taxon>
        <taxon>Pseudomonadati</taxon>
        <taxon>Nitrospinota/Tectimicrobiota group</taxon>
        <taxon>Nitrospinota</taxon>
        <taxon>Nitrospinia</taxon>
        <taxon>Nitrospinales</taxon>
        <taxon>Nitrospinaceae</taxon>
        <taxon>Nitrospina</taxon>
    </lineage>
</organism>
<feature type="transmembrane region" description="Helical" evidence="1">
    <location>
        <begin position="96"/>
        <end position="115"/>
    </location>
</feature>
<gene>
    <name evidence="2" type="ORF">NSPWAT_2629</name>
</gene>
<sequence>MNAFMTFYWMAIASLLLYAMPAVRTPGARLGLLIPAVLGVVLTVYEIFMTFVWGPTVTGPIRVDIFLVVPVAALGHVIGGFGLLSARQRRGLPRGFLVIFLIPAVALLGLGYEVWQVRQESKRLTANFFEANRLLFEARFRDPETLRRTFGDLAADGQPLAGHWRREQGSPPSRLVINAEGGVWAFYACGDTECLGGQGRVEDEKIVTTHDILPAYEFNVSALTAGRMTLERLQPPANTHPNAPAQPTSIDFIKEPPPLQHASEQAGELEFLGSYSTLSDRSKAHLILTEAWLWQGPQTVYAVVVHDTLVKGRTASFIRPILFAAGTQAERANAYTFESEDREGAVQIELIDANRVRVTLQRGRVKTESLALRKNGSLSDEALVLAPTASAEAWQHWFDTVMTGRFFTWTAPDTVGDTAE</sequence>
<proteinExistence type="predicted"/>
<feature type="transmembrane region" description="Helical" evidence="1">
    <location>
        <begin position="30"/>
        <end position="53"/>
    </location>
</feature>
<keyword evidence="1" id="KW-0472">Membrane</keyword>
<evidence type="ECO:0000313" key="3">
    <source>
        <dbReference type="Proteomes" id="UP001157733"/>
    </source>
</evidence>
<dbReference type="RefSeq" id="WP_282012315.1">
    <property type="nucleotide sequence ID" value="NZ_OX336137.1"/>
</dbReference>
<reference evidence="2 3" key="1">
    <citation type="submission" date="2022-09" db="EMBL/GenBank/DDBJ databases">
        <authorList>
            <person name="Kop L."/>
        </authorList>
    </citation>
    <scope>NUCLEOTIDE SEQUENCE [LARGE SCALE GENOMIC DNA]</scope>
    <source>
        <strain evidence="2 3">347</strain>
    </source>
</reference>
<name>A0ABM9HGX0_9BACT</name>
<keyword evidence="3" id="KW-1185">Reference proteome</keyword>
<evidence type="ECO:0000313" key="2">
    <source>
        <dbReference type="EMBL" id="CAI2719485.1"/>
    </source>
</evidence>
<feature type="transmembrane region" description="Helical" evidence="1">
    <location>
        <begin position="6"/>
        <end position="23"/>
    </location>
</feature>
<dbReference type="EMBL" id="OX336137">
    <property type="protein sequence ID" value="CAI2719485.1"/>
    <property type="molecule type" value="Genomic_DNA"/>
</dbReference>
<evidence type="ECO:0000256" key="1">
    <source>
        <dbReference type="SAM" id="Phobius"/>
    </source>
</evidence>